<evidence type="ECO:0000256" key="10">
    <source>
        <dbReference type="ARBA" id="ARBA00022827"/>
    </source>
</evidence>
<evidence type="ECO:0000256" key="11">
    <source>
        <dbReference type="ARBA" id="ARBA00022962"/>
    </source>
</evidence>
<evidence type="ECO:0000256" key="20">
    <source>
        <dbReference type="ARBA" id="ARBA00079921"/>
    </source>
</evidence>
<dbReference type="SUPFAM" id="SSF56235">
    <property type="entry name" value="N-terminal nucleophile aminohydrolases (Ntn hydrolases)"/>
    <property type="match status" value="1"/>
</dbReference>
<keyword evidence="9" id="KW-0479">Metal-binding</keyword>
<dbReference type="GO" id="GO:0046872">
    <property type="term" value="F:metal ion binding"/>
    <property type="evidence" value="ECO:0007669"/>
    <property type="project" value="UniProtKB-KW"/>
</dbReference>
<dbReference type="OrthoDB" id="9758182at2"/>
<dbReference type="FunFam" id="2.160.20.60:FF:000001">
    <property type="entry name" value="Glutamate synthase, large subunit"/>
    <property type="match status" value="1"/>
</dbReference>
<dbReference type="CDD" id="cd00982">
    <property type="entry name" value="gltB_C"/>
    <property type="match status" value="1"/>
</dbReference>
<keyword evidence="23" id="KW-1185">Reference proteome</keyword>
<dbReference type="InterPro" id="IPR050711">
    <property type="entry name" value="ET-N_metabolism_enzyme"/>
</dbReference>
<evidence type="ECO:0000256" key="12">
    <source>
        <dbReference type="ARBA" id="ARBA00023002"/>
    </source>
</evidence>
<dbReference type="InterPro" id="IPR013785">
    <property type="entry name" value="Aldolase_TIM"/>
</dbReference>
<dbReference type="GO" id="GO:0051538">
    <property type="term" value="F:3 iron, 4 sulfur cluster binding"/>
    <property type="evidence" value="ECO:0007669"/>
    <property type="project" value="UniProtKB-KW"/>
</dbReference>
<accession>A0A285P4D2</accession>
<sequence>MEMREYDSCGVGFVCNIKGEKSPQIVRWGIEAVKNLTHRGAIGGDGKTGDGAGILIEIPRSFFSDYISKENLEISHIENLCVGVLFLYDDVRTRIEDHIKNSPFKLVGWRKVPVDKSALGDKALEVMPQIFHLLIDAEGVPEDRRELELYLLRRTIERDKKIMDKVYVASLSSRTMVYKGMMVALQLDNFYIDLKENTLESSFCLFHQRYSTNTFPNWKLAQPFRYLAHNGEINTIQGNRNWMLALQSELEHEVFGERIKLITPLVSYDESDSASLDRVFELLCLVGYSPEHAINMLIPPAWEKVPDMSEEVRDFFEYQSLLMKPWDGPASIAFTDGRVIGAHLDRNGLRPARYVLTEDGILVLGSEVGMIDLSGRKIKKRGRLGPGDTLCVDLQKGEVRETSQILKELSQQKPYSEWLRKHLVRLTDLLKDRSIPEPEHDKERLRKQVAFGYTQEEIKNVISYMAQEGKELTFSMGDDTPLPPLSEKPVLLFRYFKQRFAQVTNPPIDPIREKAVMSLRMNLGHKRNFLKETEEHAKRFQIESPILLPKEMETIEKQTYFKVAKVPMTYPKERSYCVVELQDLAGERRITDIIYDAMYEGVQICDLRLGVEIVCRRVEEAVREGAQIIILTDRNISRYRLAVPSLLAVSSVFKWLSDRGLSTKASIIVETGEARDPHHMACLIGYGASAVYPYLAYETIYELCQKGDIKIPYEQAVLNYKKALEDGLLKIMSKMGISTLNSYQGAKIFDTVCLNKDFVEEFFPNTPITVESDGIFEIEESLLKRHSMAYEVETPQLDYGGYMKFRKGGEWHAWSPFVVRALHKFLETKDYEDYKSFSKIANEEHPTFIRHLLTYKKAEKPIPLEEVEPVESILKRFVTGGMSLGALSPEAHETIAEACNRLGMKSNSGEGGEDPQRYWTIRNSAIKQVASGRFGVTPTYLASAQDIEIKIAQGAKPGEGGQLPGHKVSEYIAKLRHAQPGITLISPPPHHDIYSIEDLAQLINDLKEANPKAKVCVKLVAETGVGTIAAGVAKAYADVIQISGAEGGTGASPYSSIKNAGNYWEIGIAETQKVLMENSLRDKVRIRVDGGMRTGKDVIIAALLGAEEFGFGTAAMIAEGCVMARMCHTNQCPTGVATQDPKYREKFKGKVEDVMAYFKAVAQEVREILAQMGFRSLDEIIGRRDLLDVLSFDHIPGSKRIKLEKFLKEDYPKDKPLRCLVDRNDNPRPSFNERLVEELLPYIEKAQKVHKEYPIRNTDRSVPVRINYYIATKYRDEGLPEDTINLTFVGTAGQSFGAFNHRGVSLTLIGDANDYVGKGMYGGRIVLKPQDIEDSQNHVIMGNTCLYGATGGELYAAGRAGERFAVRNSGAIAVVEGAGLHCCEYMTGGIVVVLGSVGFNFGAGMTGGHAYVLDEQLEKKINTSYVMVRRLKNEKEMQELKALITKHYTYTGSQWAKHILENWEEYAEKFYKVIPFEQCKRDMYGETDECEVGIAPEKKA</sequence>
<comment type="cofactor">
    <cofactor evidence="1">
        <name>FMN</name>
        <dbReference type="ChEBI" id="CHEBI:58210"/>
    </cofactor>
</comment>
<evidence type="ECO:0000256" key="16">
    <source>
        <dbReference type="ARBA" id="ARBA00023291"/>
    </source>
</evidence>
<keyword evidence="16" id="KW-0003">3Fe-4S</keyword>
<comment type="catalytic activity">
    <reaction evidence="18">
        <text>2 L-glutamate + NADP(+) = L-glutamine + 2-oxoglutarate + NADPH + H(+)</text>
        <dbReference type="Rhea" id="RHEA:15501"/>
        <dbReference type="ChEBI" id="CHEBI:15378"/>
        <dbReference type="ChEBI" id="CHEBI:16810"/>
        <dbReference type="ChEBI" id="CHEBI:29985"/>
        <dbReference type="ChEBI" id="CHEBI:57783"/>
        <dbReference type="ChEBI" id="CHEBI:58349"/>
        <dbReference type="ChEBI" id="CHEBI:58359"/>
        <dbReference type="EC" id="1.4.1.13"/>
    </reaction>
</comment>
<keyword evidence="6" id="KW-0028">Amino-acid biosynthesis</keyword>
<proteinExistence type="inferred from homology"/>
<dbReference type="Gene3D" id="2.160.20.60">
    <property type="entry name" value="Glutamate synthase, alpha subunit, C-terminal domain"/>
    <property type="match status" value="1"/>
</dbReference>
<dbReference type="SUPFAM" id="SSF69336">
    <property type="entry name" value="Alpha subunit of glutamate synthase, C-terminal domain"/>
    <property type="match status" value="1"/>
</dbReference>
<dbReference type="Gene3D" id="3.20.20.70">
    <property type="entry name" value="Aldolase class I"/>
    <property type="match status" value="2"/>
</dbReference>
<comment type="pathway">
    <text evidence="17">Amino-acid biosynthesis; L-glutamate biosynthesis via GLT pathway; L-glutamate from 2-oxoglutarate and L-glutamine (NADP(+) route): step 1/1.</text>
</comment>
<evidence type="ECO:0000256" key="1">
    <source>
        <dbReference type="ARBA" id="ARBA00001917"/>
    </source>
</evidence>
<evidence type="ECO:0000256" key="4">
    <source>
        <dbReference type="ARBA" id="ARBA00009716"/>
    </source>
</evidence>
<dbReference type="PANTHER" id="PTHR11938">
    <property type="entry name" value="FAD NADPH DEHYDROGENASE/OXIDOREDUCTASE"/>
    <property type="match status" value="1"/>
</dbReference>
<dbReference type="SUPFAM" id="SSF51395">
    <property type="entry name" value="FMN-linked oxidoreductases"/>
    <property type="match status" value="1"/>
</dbReference>
<protein>
    <recommendedName>
        <fullName evidence="19">Glutamate synthase [NADPH] large chain</fullName>
        <ecNumber evidence="5">1.4.1.13</ecNumber>
    </recommendedName>
    <alternativeName>
        <fullName evidence="20">Glutamate synthase subunit alpha</fullName>
    </alternativeName>
</protein>
<dbReference type="InterPro" id="IPR002489">
    <property type="entry name" value="Glu_synth_asu_C"/>
</dbReference>
<dbReference type="EMBL" id="OBEN01000010">
    <property type="protein sequence ID" value="SNZ16023.1"/>
    <property type="molecule type" value="Genomic_DNA"/>
</dbReference>
<dbReference type="Gene3D" id="3.60.20.10">
    <property type="entry name" value="Glutamine Phosphoribosylpyrophosphate, subunit 1, domain 1"/>
    <property type="match status" value="1"/>
</dbReference>
<keyword evidence="11" id="KW-0315">Glutamine amidotransferase</keyword>
<keyword evidence="15" id="KW-0314">Glutamate biosynthesis</keyword>
<dbReference type="Proteomes" id="UP000218627">
    <property type="component" value="Unassembled WGS sequence"/>
</dbReference>
<evidence type="ECO:0000313" key="23">
    <source>
        <dbReference type="Proteomes" id="UP000218627"/>
    </source>
</evidence>
<dbReference type="NCBIfam" id="NF008730">
    <property type="entry name" value="PRK11750.1"/>
    <property type="match status" value="1"/>
</dbReference>
<dbReference type="EC" id="1.4.1.13" evidence="5"/>
<organism evidence="22 23">
    <name type="scientific">Hydrogenobacter hydrogenophilus</name>
    <dbReference type="NCBI Taxonomy" id="35835"/>
    <lineage>
        <taxon>Bacteria</taxon>
        <taxon>Pseudomonadati</taxon>
        <taxon>Aquificota</taxon>
        <taxon>Aquificia</taxon>
        <taxon>Aquificales</taxon>
        <taxon>Aquificaceae</taxon>
        <taxon>Hydrogenobacter</taxon>
    </lineage>
</organism>
<evidence type="ECO:0000256" key="19">
    <source>
        <dbReference type="ARBA" id="ARBA00072108"/>
    </source>
</evidence>
<dbReference type="PROSITE" id="PS51278">
    <property type="entry name" value="GATASE_TYPE_2"/>
    <property type="match status" value="1"/>
</dbReference>
<evidence type="ECO:0000256" key="6">
    <source>
        <dbReference type="ARBA" id="ARBA00022605"/>
    </source>
</evidence>
<keyword evidence="13" id="KW-0408">Iron</keyword>
<name>A0A285P4D2_9AQUI</name>
<keyword evidence="10" id="KW-0274">FAD</keyword>
<comment type="cofactor">
    <cofactor evidence="2">
        <name>[3Fe-4S] cluster</name>
        <dbReference type="ChEBI" id="CHEBI:21137"/>
    </cofactor>
</comment>
<gene>
    <name evidence="22" type="ORF">SAMN06265353_1501</name>
</gene>
<dbReference type="PANTHER" id="PTHR11938:SF133">
    <property type="entry name" value="GLUTAMATE SYNTHASE (NADH)"/>
    <property type="match status" value="1"/>
</dbReference>
<dbReference type="Pfam" id="PF04898">
    <property type="entry name" value="Glu_syn_central"/>
    <property type="match status" value="1"/>
</dbReference>
<dbReference type="GO" id="GO:0004355">
    <property type="term" value="F:glutamate synthase (NADPH) activity"/>
    <property type="evidence" value="ECO:0007669"/>
    <property type="project" value="UniProtKB-EC"/>
</dbReference>
<comment type="similarity">
    <text evidence="4">Belongs to the glutamate synthase family.</text>
</comment>
<dbReference type="CDD" id="cd00713">
    <property type="entry name" value="GltS"/>
    <property type="match status" value="1"/>
</dbReference>
<dbReference type="FunFam" id="3.60.20.10:FF:000001">
    <property type="entry name" value="Glutamate synthase, large subunit"/>
    <property type="match status" value="1"/>
</dbReference>
<evidence type="ECO:0000256" key="7">
    <source>
        <dbReference type="ARBA" id="ARBA00022630"/>
    </source>
</evidence>
<dbReference type="InterPro" id="IPR002932">
    <property type="entry name" value="Glu_synthdom"/>
</dbReference>
<dbReference type="InterPro" id="IPR017932">
    <property type="entry name" value="GATase_2_dom"/>
</dbReference>
<keyword evidence="12" id="KW-0560">Oxidoreductase</keyword>
<keyword evidence="14" id="KW-0411">Iron-sulfur</keyword>
<evidence type="ECO:0000256" key="17">
    <source>
        <dbReference type="ARBA" id="ARBA00037898"/>
    </source>
</evidence>
<dbReference type="Pfam" id="PF00310">
    <property type="entry name" value="GATase_2"/>
    <property type="match status" value="1"/>
</dbReference>
<evidence type="ECO:0000313" key="22">
    <source>
        <dbReference type="EMBL" id="SNZ16023.1"/>
    </source>
</evidence>
<evidence type="ECO:0000256" key="14">
    <source>
        <dbReference type="ARBA" id="ARBA00023014"/>
    </source>
</evidence>
<dbReference type="InterPro" id="IPR029055">
    <property type="entry name" value="Ntn_hydrolases_N"/>
</dbReference>
<evidence type="ECO:0000256" key="3">
    <source>
        <dbReference type="ARBA" id="ARBA00001974"/>
    </source>
</evidence>
<evidence type="ECO:0000256" key="15">
    <source>
        <dbReference type="ARBA" id="ARBA00023164"/>
    </source>
</evidence>
<dbReference type="Pfam" id="PF01493">
    <property type="entry name" value="GXGXG"/>
    <property type="match status" value="1"/>
</dbReference>
<feature type="domain" description="Glutamine amidotransferase type-2" evidence="21">
    <location>
        <begin position="9"/>
        <end position="395"/>
    </location>
</feature>
<dbReference type="GO" id="GO:0006537">
    <property type="term" value="P:glutamate biosynthetic process"/>
    <property type="evidence" value="ECO:0007669"/>
    <property type="project" value="UniProtKB-KW"/>
</dbReference>
<dbReference type="InterPro" id="IPR036485">
    <property type="entry name" value="Glu_synth_asu_C_sf"/>
</dbReference>
<dbReference type="RefSeq" id="WP_096602975.1">
    <property type="nucleotide sequence ID" value="NZ_OBEN01000010.1"/>
</dbReference>
<keyword evidence="7" id="KW-0285">Flavoprotein</keyword>
<dbReference type="InterPro" id="IPR006982">
    <property type="entry name" value="Glu_synth_centr_N"/>
</dbReference>
<comment type="cofactor">
    <cofactor evidence="3">
        <name>FAD</name>
        <dbReference type="ChEBI" id="CHEBI:57692"/>
    </cofactor>
</comment>
<evidence type="ECO:0000256" key="13">
    <source>
        <dbReference type="ARBA" id="ARBA00023004"/>
    </source>
</evidence>
<evidence type="ECO:0000256" key="9">
    <source>
        <dbReference type="ARBA" id="ARBA00022723"/>
    </source>
</evidence>
<dbReference type="GO" id="GO:0019676">
    <property type="term" value="P:ammonia assimilation cycle"/>
    <property type="evidence" value="ECO:0007669"/>
    <property type="project" value="TreeGrafter"/>
</dbReference>
<evidence type="ECO:0000259" key="21">
    <source>
        <dbReference type="PROSITE" id="PS51278"/>
    </source>
</evidence>
<keyword evidence="8" id="KW-0288">FMN</keyword>
<dbReference type="Pfam" id="PF01645">
    <property type="entry name" value="Glu_synthase"/>
    <property type="match status" value="1"/>
</dbReference>
<reference evidence="23" key="1">
    <citation type="submission" date="2017-09" db="EMBL/GenBank/DDBJ databases">
        <authorList>
            <person name="Varghese N."/>
            <person name="Submissions S."/>
        </authorList>
    </citation>
    <scope>NUCLEOTIDE SEQUENCE [LARGE SCALE GENOMIC DNA]</scope>
    <source>
        <strain evidence="23">DSM 2913</strain>
    </source>
</reference>
<evidence type="ECO:0000256" key="2">
    <source>
        <dbReference type="ARBA" id="ARBA00001927"/>
    </source>
</evidence>
<dbReference type="CDD" id="cd02808">
    <property type="entry name" value="GltS_FMN"/>
    <property type="match status" value="1"/>
</dbReference>
<evidence type="ECO:0000256" key="18">
    <source>
        <dbReference type="ARBA" id="ARBA00048151"/>
    </source>
</evidence>
<evidence type="ECO:0000256" key="8">
    <source>
        <dbReference type="ARBA" id="ARBA00022643"/>
    </source>
</evidence>
<evidence type="ECO:0000256" key="5">
    <source>
        <dbReference type="ARBA" id="ARBA00012079"/>
    </source>
</evidence>